<dbReference type="Proteomes" id="UP000216446">
    <property type="component" value="Unassembled WGS sequence"/>
</dbReference>
<evidence type="ECO:0000256" key="3">
    <source>
        <dbReference type="ARBA" id="ARBA00022692"/>
    </source>
</evidence>
<gene>
    <name evidence="7" type="ORF">BSZ36_11675</name>
</gene>
<feature type="transmembrane region" description="Helical" evidence="6">
    <location>
        <begin position="319"/>
        <end position="337"/>
    </location>
</feature>
<evidence type="ECO:0000256" key="4">
    <source>
        <dbReference type="ARBA" id="ARBA00022989"/>
    </source>
</evidence>
<dbReference type="Pfam" id="PF01943">
    <property type="entry name" value="Polysacc_synt"/>
    <property type="match status" value="1"/>
</dbReference>
<dbReference type="EMBL" id="MQWB01000001">
    <property type="protein sequence ID" value="OZC03582.1"/>
    <property type="molecule type" value="Genomic_DNA"/>
</dbReference>
<feature type="transmembrane region" description="Helical" evidence="6">
    <location>
        <begin position="142"/>
        <end position="163"/>
    </location>
</feature>
<keyword evidence="2" id="KW-1003">Cell membrane</keyword>
<name>A0A259U0Q8_9BACT</name>
<feature type="transmembrane region" description="Helical" evidence="6">
    <location>
        <begin position="32"/>
        <end position="52"/>
    </location>
</feature>
<feature type="transmembrane region" description="Helical" evidence="6">
    <location>
        <begin position="170"/>
        <end position="191"/>
    </location>
</feature>
<keyword evidence="3 6" id="KW-0812">Transmembrane</keyword>
<evidence type="ECO:0000256" key="2">
    <source>
        <dbReference type="ARBA" id="ARBA00022475"/>
    </source>
</evidence>
<feature type="transmembrane region" description="Helical" evidence="6">
    <location>
        <begin position="472"/>
        <end position="492"/>
    </location>
</feature>
<reference evidence="7 8" key="1">
    <citation type="submission" date="2016-11" db="EMBL/GenBank/DDBJ databases">
        <title>Study of marine rhodopsin-containing bacteria.</title>
        <authorList>
            <person name="Yoshizawa S."/>
            <person name="Kumagai Y."/>
            <person name="Kogure K."/>
        </authorList>
    </citation>
    <scope>NUCLEOTIDE SEQUENCE [LARGE SCALE GENOMIC DNA]</scope>
    <source>
        <strain evidence="7 8">SG-29</strain>
    </source>
</reference>
<proteinExistence type="predicted"/>
<feature type="transmembrane region" description="Helical" evidence="6">
    <location>
        <begin position="203"/>
        <end position="224"/>
    </location>
</feature>
<dbReference type="InterPro" id="IPR050833">
    <property type="entry name" value="Poly_Biosynth_Transport"/>
</dbReference>
<dbReference type="InterPro" id="IPR002797">
    <property type="entry name" value="Polysacc_synth"/>
</dbReference>
<keyword evidence="8" id="KW-1185">Reference proteome</keyword>
<feature type="transmembrane region" description="Helical" evidence="6">
    <location>
        <begin position="357"/>
        <end position="380"/>
    </location>
</feature>
<feature type="transmembrane region" description="Helical" evidence="6">
    <location>
        <begin position="387"/>
        <end position="405"/>
    </location>
</feature>
<evidence type="ECO:0000256" key="6">
    <source>
        <dbReference type="SAM" id="Phobius"/>
    </source>
</evidence>
<evidence type="ECO:0000256" key="1">
    <source>
        <dbReference type="ARBA" id="ARBA00004651"/>
    </source>
</evidence>
<sequence>MPDAPAPDSADAAPEAQTASGGGWRLIRQSGLYALSGVALKLGGLLLAPLYLDTALLSKAEYGQLFQLEVTAQIGVLLGGLGLASGLLRFLADPKHADDHAALPGTALVASGAVAALVALGFGLLAPVLAPVLMAPQANPAIIWWLGLYVAMKVIGGVPYAVLRAKERAGVFALGVAVEMAVLVAAVWYFLGTEGLGLEGVMRAYAMSAGASAAILVAVVLARGGWRIRTRLIRPLAVYGVPLALGGLGGLMLNAGDRYLLGWIAGDEALAVYGWAARIGGILNVLLVQSLQLAFLAIGLKTLYGADGKLTDSTLHPRVFRHFAALGGFAALGLSLVTFDGTRILSSEPAYLGASGLVLPVALGYVGYGLYFVVVNVLYAAGETRRISQGVIGAAVGNAVLNLLLIPPFGAMGAALATVASFAGLALYAERVARRHAPIRYPWGAALASGVIAAVLALAAMPSEAWGLWPRVALRAGLLACYPAALFALGLYEVREIRNGLAMARGWLRQRP</sequence>
<dbReference type="PANTHER" id="PTHR30250">
    <property type="entry name" value="PST FAMILY PREDICTED COLANIC ACID TRANSPORTER"/>
    <property type="match status" value="1"/>
</dbReference>
<dbReference type="GO" id="GO:0005886">
    <property type="term" value="C:plasma membrane"/>
    <property type="evidence" value="ECO:0007669"/>
    <property type="project" value="UniProtKB-SubCell"/>
</dbReference>
<protein>
    <submittedName>
        <fullName evidence="7">Uncharacterized protein</fullName>
    </submittedName>
</protein>
<evidence type="ECO:0000256" key="5">
    <source>
        <dbReference type="ARBA" id="ARBA00023136"/>
    </source>
</evidence>
<keyword evidence="4 6" id="KW-1133">Transmembrane helix</keyword>
<dbReference type="RefSeq" id="WP_179271159.1">
    <property type="nucleotide sequence ID" value="NZ_MQWB01000001.1"/>
</dbReference>
<dbReference type="PANTHER" id="PTHR30250:SF11">
    <property type="entry name" value="O-ANTIGEN TRANSPORTER-RELATED"/>
    <property type="match status" value="1"/>
</dbReference>
<feature type="transmembrane region" description="Helical" evidence="6">
    <location>
        <begin position="72"/>
        <end position="91"/>
    </location>
</feature>
<accession>A0A259U0Q8</accession>
<feature type="transmembrane region" description="Helical" evidence="6">
    <location>
        <begin position="236"/>
        <end position="255"/>
    </location>
</feature>
<dbReference type="AlphaFoldDB" id="A0A259U0Q8"/>
<keyword evidence="5 6" id="KW-0472">Membrane</keyword>
<feature type="transmembrane region" description="Helical" evidence="6">
    <location>
        <begin position="411"/>
        <end position="429"/>
    </location>
</feature>
<comment type="caution">
    <text evidence="7">The sequence shown here is derived from an EMBL/GenBank/DDBJ whole genome shotgun (WGS) entry which is preliminary data.</text>
</comment>
<feature type="transmembrane region" description="Helical" evidence="6">
    <location>
        <begin position="103"/>
        <end position="130"/>
    </location>
</feature>
<comment type="subcellular location">
    <subcellularLocation>
        <location evidence="1">Cell membrane</location>
        <topology evidence="1">Multi-pass membrane protein</topology>
    </subcellularLocation>
</comment>
<feature type="transmembrane region" description="Helical" evidence="6">
    <location>
        <begin position="275"/>
        <end position="298"/>
    </location>
</feature>
<dbReference type="InParanoid" id="A0A259U0Q8"/>
<evidence type="ECO:0000313" key="7">
    <source>
        <dbReference type="EMBL" id="OZC03582.1"/>
    </source>
</evidence>
<feature type="transmembrane region" description="Helical" evidence="6">
    <location>
        <begin position="441"/>
        <end position="460"/>
    </location>
</feature>
<organism evidence="7 8">
    <name type="scientific">Rubricoccus marinus</name>
    <dbReference type="NCBI Taxonomy" id="716817"/>
    <lineage>
        <taxon>Bacteria</taxon>
        <taxon>Pseudomonadati</taxon>
        <taxon>Rhodothermota</taxon>
        <taxon>Rhodothermia</taxon>
        <taxon>Rhodothermales</taxon>
        <taxon>Rubricoccaceae</taxon>
        <taxon>Rubricoccus</taxon>
    </lineage>
</organism>
<evidence type="ECO:0000313" key="8">
    <source>
        <dbReference type="Proteomes" id="UP000216446"/>
    </source>
</evidence>